<reference evidence="2" key="1">
    <citation type="journal article" date="2017" name="Nat. Commun.">
        <title>The North American bullfrog draft genome provides insight into hormonal regulation of long noncoding RNA.</title>
        <authorList>
            <person name="Hammond S.A."/>
            <person name="Warren R.L."/>
            <person name="Vandervalk B.P."/>
            <person name="Kucuk E."/>
            <person name="Khan H."/>
            <person name="Gibb E.A."/>
            <person name="Pandoh P."/>
            <person name="Kirk H."/>
            <person name="Zhao Y."/>
            <person name="Jones M."/>
            <person name="Mungall A.J."/>
            <person name="Coope R."/>
            <person name="Pleasance S."/>
            <person name="Moore R.A."/>
            <person name="Holt R.A."/>
            <person name="Round J.M."/>
            <person name="Ohora S."/>
            <person name="Walle B.V."/>
            <person name="Veldhoen N."/>
            <person name="Helbing C.C."/>
            <person name="Birol I."/>
        </authorList>
    </citation>
    <scope>NUCLEOTIDE SEQUENCE [LARGE SCALE GENOMIC DNA]</scope>
</reference>
<organism evidence="1 2">
    <name type="scientific">Aquarana catesbeiana</name>
    <name type="common">American bullfrog</name>
    <name type="synonym">Rana catesbeiana</name>
    <dbReference type="NCBI Taxonomy" id="8400"/>
    <lineage>
        <taxon>Eukaryota</taxon>
        <taxon>Metazoa</taxon>
        <taxon>Chordata</taxon>
        <taxon>Craniata</taxon>
        <taxon>Vertebrata</taxon>
        <taxon>Euteleostomi</taxon>
        <taxon>Amphibia</taxon>
        <taxon>Batrachia</taxon>
        <taxon>Anura</taxon>
        <taxon>Neobatrachia</taxon>
        <taxon>Ranoidea</taxon>
        <taxon>Ranidae</taxon>
        <taxon>Aquarana</taxon>
    </lineage>
</organism>
<name>A0A2G9RAW5_AQUCT</name>
<keyword evidence="2" id="KW-1185">Reference proteome</keyword>
<dbReference type="AlphaFoldDB" id="A0A2G9RAW5"/>
<evidence type="ECO:0000313" key="1">
    <source>
        <dbReference type="EMBL" id="PIO25017.1"/>
    </source>
</evidence>
<protein>
    <submittedName>
        <fullName evidence="1">Uncharacterized protein</fullName>
    </submittedName>
</protein>
<dbReference type="Proteomes" id="UP000228934">
    <property type="component" value="Unassembled WGS sequence"/>
</dbReference>
<proteinExistence type="predicted"/>
<sequence length="103" mass="11036">MPELVGSGMPSSAHTRTPFFSVRTPDHCLIRCGGYISSQSQDTMLDEEHACLCSAQTSQVFCVPPASTNTVQPALSPFRGFLAAPPLGVCCSDLYIFNRALVP</sequence>
<evidence type="ECO:0000313" key="2">
    <source>
        <dbReference type="Proteomes" id="UP000228934"/>
    </source>
</evidence>
<accession>A0A2G9RAW5</accession>
<gene>
    <name evidence="1" type="ORF">AB205_0128000</name>
</gene>
<dbReference type="EMBL" id="KV954430">
    <property type="protein sequence ID" value="PIO25017.1"/>
    <property type="molecule type" value="Genomic_DNA"/>
</dbReference>